<name>A0AAV1AAL4_VICFA</name>
<feature type="domain" description="Neprosin activation peptide" evidence="3">
    <location>
        <begin position="47"/>
        <end position="132"/>
    </location>
</feature>
<evidence type="ECO:0000313" key="5">
    <source>
        <dbReference type="Proteomes" id="UP001157006"/>
    </source>
</evidence>
<feature type="chain" id="PRO_5043818904" description="Carboxyl-terminal peptidase" evidence="1">
    <location>
        <begin position="21"/>
        <end position="389"/>
    </location>
</feature>
<keyword evidence="1" id="KW-0732">Signal</keyword>
<proteinExistence type="predicted"/>
<gene>
    <name evidence="4" type="ORF">VFH_IV037800</name>
</gene>
<organism evidence="4 5">
    <name type="scientific">Vicia faba</name>
    <name type="common">Broad bean</name>
    <name type="synonym">Faba vulgaris</name>
    <dbReference type="NCBI Taxonomy" id="3906"/>
    <lineage>
        <taxon>Eukaryota</taxon>
        <taxon>Viridiplantae</taxon>
        <taxon>Streptophyta</taxon>
        <taxon>Embryophyta</taxon>
        <taxon>Tracheophyta</taxon>
        <taxon>Spermatophyta</taxon>
        <taxon>Magnoliopsida</taxon>
        <taxon>eudicotyledons</taxon>
        <taxon>Gunneridae</taxon>
        <taxon>Pentapetalae</taxon>
        <taxon>rosids</taxon>
        <taxon>fabids</taxon>
        <taxon>Fabales</taxon>
        <taxon>Fabaceae</taxon>
        <taxon>Papilionoideae</taxon>
        <taxon>50 kb inversion clade</taxon>
        <taxon>NPAAA clade</taxon>
        <taxon>Hologalegina</taxon>
        <taxon>IRL clade</taxon>
        <taxon>Fabeae</taxon>
        <taxon>Vicia</taxon>
    </lineage>
</organism>
<evidence type="ECO:0000256" key="1">
    <source>
        <dbReference type="SAM" id="SignalP"/>
    </source>
</evidence>
<sequence>MVIILLLSLCIATKNYEVYGSMPNLYKSEDLALDEHLKALNKAPIKTIHTEYGRIVDCIDINKQLAFDHPQLRNHKIQLKSSIQDTKPEAMKRDKSTRYSNFGLNEKDSCPNGTIPIQRTTKEDLIRANNFGTLAQFDRGSHFAGLVMKHRIFFGIVGTINVYNPPVGDDQMSSAYIWLSSGVINSSMPNYVVIHAGWQVYPGMSGDNLTHFFISWENSIQHTGCTNMLCPGFVQTSQSIFIGAPVKNVSIYGGAQYSMSLNLTQDPNTKNWWLKAQDMDVGYFPAALFSNKLNFAMRVGWTGHTKVFVGGTSPQMGSGHIPDRNPRHSSYISKLYYKDRFRDDHIPLKDSVRVYADNPNCYNANYYGYVDNILQHAMMFGGPGGNCGL</sequence>
<dbReference type="InterPro" id="IPR004314">
    <property type="entry name" value="Neprosin"/>
</dbReference>
<protein>
    <recommendedName>
        <fullName evidence="6">Carboxyl-terminal peptidase</fullName>
    </recommendedName>
</protein>
<dbReference type="EMBL" id="OX451739">
    <property type="protein sequence ID" value="CAI8607426.1"/>
    <property type="molecule type" value="Genomic_DNA"/>
</dbReference>
<evidence type="ECO:0008006" key="6">
    <source>
        <dbReference type="Google" id="ProtNLM"/>
    </source>
</evidence>
<dbReference type="Pfam" id="PF03080">
    <property type="entry name" value="Neprosin"/>
    <property type="match status" value="1"/>
</dbReference>
<feature type="signal peptide" evidence="1">
    <location>
        <begin position="1"/>
        <end position="20"/>
    </location>
</feature>
<feature type="domain" description="Neprosin PEP catalytic" evidence="2">
    <location>
        <begin position="170"/>
        <end position="383"/>
    </location>
</feature>
<dbReference type="PANTHER" id="PTHR31589:SF223">
    <property type="entry name" value="PROTEIN, PUTATIVE (DUF239)-RELATED"/>
    <property type="match status" value="1"/>
</dbReference>
<keyword evidence="5" id="KW-1185">Reference proteome</keyword>
<evidence type="ECO:0000259" key="2">
    <source>
        <dbReference type="Pfam" id="PF03080"/>
    </source>
</evidence>
<dbReference type="Gene3D" id="3.90.1320.10">
    <property type="entry name" value="Outer-capsid protein sigma 3, large lobe"/>
    <property type="match status" value="1"/>
</dbReference>
<dbReference type="Proteomes" id="UP001157006">
    <property type="component" value="Chromosome 4"/>
</dbReference>
<accession>A0AAV1AAL4</accession>
<dbReference type="Pfam" id="PF14365">
    <property type="entry name" value="Neprosin_AP"/>
    <property type="match status" value="1"/>
</dbReference>
<dbReference type="PANTHER" id="PTHR31589">
    <property type="entry name" value="PROTEIN, PUTATIVE (DUF239)-RELATED-RELATED"/>
    <property type="match status" value="1"/>
</dbReference>
<dbReference type="AlphaFoldDB" id="A0AAV1AAL4"/>
<dbReference type="InterPro" id="IPR053168">
    <property type="entry name" value="Glutamic_endopeptidase"/>
</dbReference>
<reference evidence="4 5" key="1">
    <citation type="submission" date="2023-01" db="EMBL/GenBank/DDBJ databases">
        <authorList>
            <person name="Kreplak J."/>
        </authorList>
    </citation>
    <scope>NUCLEOTIDE SEQUENCE [LARGE SCALE GENOMIC DNA]</scope>
</reference>
<evidence type="ECO:0000313" key="4">
    <source>
        <dbReference type="EMBL" id="CAI8607426.1"/>
    </source>
</evidence>
<evidence type="ECO:0000259" key="3">
    <source>
        <dbReference type="Pfam" id="PF14365"/>
    </source>
</evidence>
<dbReference type="InterPro" id="IPR025521">
    <property type="entry name" value="Neprosin_propep"/>
</dbReference>